<dbReference type="Pfam" id="PF02195">
    <property type="entry name" value="ParB_N"/>
    <property type="match status" value="1"/>
</dbReference>
<dbReference type="GO" id="GO:0003677">
    <property type="term" value="F:DNA binding"/>
    <property type="evidence" value="ECO:0007669"/>
    <property type="project" value="InterPro"/>
</dbReference>
<dbReference type="InterPro" id="IPR036086">
    <property type="entry name" value="ParB/Sulfiredoxin_sf"/>
</dbReference>
<evidence type="ECO:0000313" key="4">
    <source>
        <dbReference type="Proteomes" id="UP000254794"/>
    </source>
</evidence>
<comment type="similarity">
    <text evidence="1">Belongs to the ParB family.</text>
</comment>
<dbReference type="CDD" id="cd16405">
    <property type="entry name" value="RepB_like_N"/>
    <property type="match status" value="1"/>
</dbReference>
<reference evidence="3 4" key="1">
    <citation type="submission" date="2018-06" db="EMBL/GenBank/DDBJ databases">
        <authorList>
            <consortium name="Pathogen Informatics"/>
            <person name="Doyle S."/>
        </authorList>
    </citation>
    <scope>NUCLEOTIDE SEQUENCE [LARGE SCALE GENOMIC DNA]</scope>
    <source>
        <strain evidence="3 4">NCTC13316</strain>
    </source>
</reference>
<proteinExistence type="inferred from homology"/>
<dbReference type="EMBL" id="UGOD01000004">
    <property type="protein sequence ID" value="STX81408.1"/>
    <property type="molecule type" value="Genomic_DNA"/>
</dbReference>
<accession>A0A378K8Y6</accession>
<dbReference type="NCBIfam" id="TIGR00180">
    <property type="entry name" value="parB_part"/>
    <property type="match status" value="1"/>
</dbReference>
<dbReference type="GO" id="GO:0007059">
    <property type="term" value="P:chromosome segregation"/>
    <property type="evidence" value="ECO:0007669"/>
    <property type="project" value="TreeGrafter"/>
</dbReference>
<dbReference type="SUPFAM" id="SSF110849">
    <property type="entry name" value="ParB/Sulfiredoxin"/>
    <property type="match status" value="1"/>
</dbReference>
<sequence length="319" mass="37082">MRKKRSLAGVIVDENQNKENAKVVLPAASRTITTKSQTEIVRGTEFLVDPLDCRPWRFHNRDAVWMNVEKCQDLISSIRKNGQKVPIFARKLENDPEGKNWEIIAGRRRWFACNYLKQKVRVKAVEASDRECAILMNLENKDRNDISEFEDAISYKQQLDAGLFDSQDEMASALDLKKSKLSKMLSAAKIINYHEIMVLFEDITLLKINPIYSLVVLLEKNSNYREVIINAAKELKDKIQQRKTHIKPNVIINELIKAINKDEKKFNVARSYKVDDKILFKSIQPTYKKFVFEFNRSNFSNVEPERLKALVLEALDEFI</sequence>
<dbReference type="SMART" id="SM00470">
    <property type="entry name" value="ParB"/>
    <property type="match status" value="1"/>
</dbReference>
<dbReference type="RefSeq" id="WP_160116239.1">
    <property type="nucleotide sequence ID" value="NZ_CAAAHP010000005.1"/>
</dbReference>
<dbReference type="InterPro" id="IPR050336">
    <property type="entry name" value="Chromosome_partition/occlusion"/>
</dbReference>
<dbReference type="PANTHER" id="PTHR33375:SF1">
    <property type="entry name" value="CHROMOSOME-PARTITIONING PROTEIN PARB-RELATED"/>
    <property type="match status" value="1"/>
</dbReference>
<protein>
    <submittedName>
        <fullName evidence="3">Chromosome partitioning protein ParB</fullName>
    </submittedName>
</protein>
<dbReference type="OrthoDB" id="9150072at2"/>
<keyword evidence="4" id="KW-1185">Reference proteome</keyword>
<dbReference type="Proteomes" id="UP000254794">
    <property type="component" value="Unassembled WGS sequence"/>
</dbReference>
<dbReference type="PANTHER" id="PTHR33375">
    <property type="entry name" value="CHROMOSOME-PARTITIONING PROTEIN PARB-RELATED"/>
    <property type="match status" value="1"/>
</dbReference>
<feature type="domain" description="ParB-like N-terminal" evidence="2">
    <location>
        <begin position="44"/>
        <end position="142"/>
    </location>
</feature>
<organism evidence="3 4">
    <name type="scientific">Legionella busanensis</name>
    <dbReference type="NCBI Taxonomy" id="190655"/>
    <lineage>
        <taxon>Bacteria</taxon>
        <taxon>Pseudomonadati</taxon>
        <taxon>Pseudomonadota</taxon>
        <taxon>Gammaproteobacteria</taxon>
        <taxon>Legionellales</taxon>
        <taxon>Legionellaceae</taxon>
        <taxon>Legionella</taxon>
    </lineage>
</organism>
<evidence type="ECO:0000256" key="1">
    <source>
        <dbReference type="ARBA" id="ARBA00006295"/>
    </source>
</evidence>
<dbReference type="SUPFAM" id="SSF109709">
    <property type="entry name" value="KorB DNA-binding domain-like"/>
    <property type="match status" value="1"/>
</dbReference>
<dbReference type="GO" id="GO:0045881">
    <property type="term" value="P:positive regulation of sporulation resulting in formation of a cellular spore"/>
    <property type="evidence" value="ECO:0007669"/>
    <property type="project" value="TreeGrafter"/>
</dbReference>
<dbReference type="InterPro" id="IPR003115">
    <property type="entry name" value="ParB_N"/>
</dbReference>
<dbReference type="InterPro" id="IPR004437">
    <property type="entry name" value="ParB/RepB/Spo0J"/>
</dbReference>
<dbReference type="Gene3D" id="1.10.10.2830">
    <property type="match status" value="1"/>
</dbReference>
<dbReference type="AlphaFoldDB" id="A0A378K8Y6"/>
<evidence type="ECO:0000259" key="2">
    <source>
        <dbReference type="SMART" id="SM00470"/>
    </source>
</evidence>
<dbReference type="InterPro" id="IPR037972">
    <property type="entry name" value="RepB_N"/>
</dbReference>
<dbReference type="Gene3D" id="3.90.1530.30">
    <property type="match status" value="1"/>
</dbReference>
<dbReference type="GO" id="GO:0005694">
    <property type="term" value="C:chromosome"/>
    <property type="evidence" value="ECO:0007669"/>
    <property type="project" value="TreeGrafter"/>
</dbReference>
<name>A0A378K8Y6_9GAMM</name>
<gene>
    <name evidence="3" type="primary">spo0J_3</name>
    <name evidence="3" type="ORF">NCTC13316_03279</name>
</gene>
<evidence type="ECO:0000313" key="3">
    <source>
        <dbReference type="EMBL" id="STX81408.1"/>
    </source>
</evidence>